<dbReference type="GO" id="GO:0005524">
    <property type="term" value="F:ATP binding"/>
    <property type="evidence" value="ECO:0007669"/>
    <property type="project" value="UniProtKB-KW"/>
</dbReference>
<dbReference type="RefSeq" id="WP_258781789.1">
    <property type="nucleotide sequence ID" value="NZ_JANUGP010000026.1"/>
</dbReference>
<keyword evidence="1" id="KW-0418">Kinase</keyword>
<reference evidence="3 4" key="1">
    <citation type="submission" date="2022-08" db="EMBL/GenBank/DDBJ databases">
        <authorList>
            <person name="Somphong A."/>
            <person name="Phongsopitanun W."/>
        </authorList>
    </citation>
    <scope>NUCLEOTIDE SEQUENCE [LARGE SCALE GENOMIC DNA]</scope>
    <source>
        <strain evidence="3 4">LP11</strain>
    </source>
</reference>
<keyword evidence="3" id="KW-0547">Nucleotide-binding</keyword>
<keyword evidence="3" id="KW-0067">ATP-binding</keyword>
<dbReference type="InterPro" id="IPR003594">
    <property type="entry name" value="HATPase_dom"/>
</dbReference>
<organism evidence="3 4">
    <name type="scientific">Streptomyces pyxinicus</name>
    <dbReference type="NCBI Taxonomy" id="2970331"/>
    <lineage>
        <taxon>Bacteria</taxon>
        <taxon>Bacillati</taxon>
        <taxon>Actinomycetota</taxon>
        <taxon>Actinomycetes</taxon>
        <taxon>Kitasatosporales</taxon>
        <taxon>Streptomycetaceae</taxon>
        <taxon>Streptomyces</taxon>
    </lineage>
</organism>
<dbReference type="PANTHER" id="PTHR35526">
    <property type="entry name" value="ANTI-SIGMA-F FACTOR RSBW-RELATED"/>
    <property type="match status" value="1"/>
</dbReference>
<evidence type="ECO:0000256" key="1">
    <source>
        <dbReference type="ARBA" id="ARBA00022527"/>
    </source>
</evidence>
<keyword evidence="4" id="KW-1185">Reference proteome</keyword>
<keyword evidence="1" id="KW-0723">Serine/threonine-protein kinase</keyword>
<dbReference type="EMBL" id="JANUGP010000026">
    <property type="protein sequence ID" value="MCS0604910.1"/>
    <property type="molecule type" value="Genomic_DNA"/>
</dbReference>
<comment type="caution">
    <text evidence="3">The sequence shown here is derived from an EMBL/GenBank/DDBJ whole genome shotgun (WGS) entry which is preliminary data.</text>
</comment>
<sequence length="193" mass="21512">MNRTAAPQLYYATSLRLAAVPSAVGCSRMFVRQALRRWKVPDYVDVAELVVSELVTNAVKATGITEPQPRWTAITAEHVVAVQLRITDRRLYVEVWDRSTDAPVRKDPDDDTEGGRGLPLIEAMTEGWDVYRPAVGGKVVWAEMSLDEPPKPPPFPAMPIRVPNEIRPPGGRMERVATTALMQRVLDGLRELV</sequence>
<gene>
    <name evidence="3" type="ORF">NX794_27390</name>
</gene>
<dbReference type="Gene3D" id="3.30.565.10">
    <property type="entry name" value="Histidine kinase-like ATPase, C-terminal domain"/>
    <property type="match status" value="1"/>
</dbReference>
<evidence type="ECO:0000313" key="3">
    <source>
        <dbReference type="EMBL" id="MCS0604910.1"/>
    </source>
</evidence>
<dbReference type="SUPFAM" id="SSF55874">
    <property type="entry name" value="ATPase domain of HSP90 chaperone/DNA topoisomerase II/histidine kinase"/>
    <property type="match status" value="1"/>
</dbReference>
<dbReference type="Pfam" id="PF13581">
    <property type="entry name" value="HATPase_c_2"/>
    <property type="match status" value="1"/>
</dbReference>
<accession>A0ABT2B904</accession>
<feature type="domain" description="Histidine kinase/HSP90-like ATPase" evidence="2">
    <location>
        <begin position="19"/>
        <end position="142"/>
    </location>
</feature>
<dbReference type="InterPro" id="IPR050267">
    <property type="entry name" value="Anti-sigma-factor_SerPK"/>
</dbReference>
<name>A0ABT2B904_9ACTN</name>
<keyword evidence="1" id="KW-0808">Transferase</keyword>
<dbReference type="PANTHER" id="PTHR35526:SF3">
    <property type="entry name" value="ANTI-SIGMA-F FACTOR RSBW"/>
    <property type="match status" value="1"/>
</dbReference>
<evidence type="ECO:0000259" key="2">
    <source>
        <dbReference type="Pfam" id="PF13581"/>
    </source>
</evidence>
<dbReference type="Proteomes" id="UP001205612">
    <property type="component" value="Unassembled WGS sequence"/>
</dbReference>
<proteinExistence type="predicted"/>
<dbReference type="InterPro" id="IPR036890">
    <property type="entry name" value="HATPase_C_sf"/>
</dbReference>
<dbReference type="CDD" id="cd16936">
    <property type="entry name" value="HATPase_RsbW-like"/>
    <property type="match status" value="1"/>
</dbReference>
<protein>
    <submittedName>
        <fullName evidence="3">ATP-binding protein</fullName>
    </submittedName>
</protein>
<evidence type="ECO:0000313" key="4">
    <source>
        <dbReference type="Proteomes" id="UP001205612"/>
    </source>
</evidence>